<organism evidence="2 3">
    <name type="scientific">Scyliorhinus torazame</name>
    <name type="common">Cloudy catshark</name>
    <name type="synonym">Catulus torazame</name>
    <dbReference type="NCBI Taxonomy" id="75743"/>
    <lineage>
        <taxon>Eukaryota</taxon>
        <taxon>Metazoa</taxon>
        <taxon>Chordata</taxon>
        <taxon>Craniata</taxon>
        <taxon>Vertebrata</taxon>
        <taxon>Chondrichthyes</taxon>
        <taxon>Elasmobranchii</taxon>
        <taxon>Galeomorphii</taxon>
        <taxon>Galeoidea</taxon>
        <taxon>Carcharhiniformes</taxon>
        <taxon>Scyliorhinidae</taxon>
        <taxon>Scyliorhinus</taxon>
    </lineage>
</organism>
<proteinExistence type="predicted"/>
<accession>A0A401P908</accession>
<gene>
    <name evidence="2" type="ORF">scyTo_0005514</name>
</gene>
<evidence type="ECO:0000256" key="1">
    <source>
        <dbReference type="SAM" id="MobiDB-lite"/>
    </source>
</evidence>
<evidence type="ECO:0000313" key="3">
    <source>
        <dbReference type="Proteomes" id="UP000288216"/>
    </source>
</evidence>
<reference evidence="2 3" key="1">
    <citation type="journal article" date="2018" name="Nat. Ecol. Evol.">
        <title>Shark genomes provide insights into elasmobranch evolution and the origin of vertebrates.</title>
        <authorList>
            <person name="Hara Y"/>
            <person name="Yamaguchi K"/>
            <person name="Onimaru K"/>
            <person name="Kadota M"/>
            <person name="Koyanagi M"/>
            <person name="Keeley SD"/>
            <person name="Tatsumi K"/>
            <person name="Tanaka K"/>
            <person name="Motone F"/>
            <person name="Kageyama Y"/>
            <person name="Nozu R"/>
            <person name="Adachi N"/>
            <person name="Nishimura O"/>
            <person name="Nakagawa R"/>
            <person name="Tanegashima C"/>
            <person name="Kiyatake I"/>
            <person name="Matsumoto R"/>
            <person name="Murakumo K"/>
            <person name="Nishida K"/>
            <person name="Terakita A"/>
            <person name="Kuratani S"/>
            <person name="Sato K"/>
            <person name="Hyodo S Kuraku.S."/>
        </authorList>
    </citation>
    <scope>NUCLEOTIDE SEQUENCE [LARGE SCALE GENOMIC DNA]</scope>
</reference>
<dbReference type="AlphaFoldDB" id="A0A401P908"/>
<feature type="region of interest" description="Disordered" evidence="1">
    <location>
        <begin position="101"/>
        <end position="120"/>
    </location>
</feature>
<dbReference type="Proteomes" id="UP000288216">
    <property type="component" value="Unassembled WGS sequence"/>
</dbReference>
<sequence>MKWNCFELENKLIQSKQAFEASEDNNRNAVFKLKKLHTEIGELHQEIKKLNIQKEELNGETGDMETCLQEKKAELQVVMDYLRNTKEQQLSAKNSTLKQLDEELKGQSDHEKVEKSAEYPEIDGRSGIRRVWITGHIQNPGSRL</sequence>
<dbReference type="EMBL" id="BFAA01001725">
    <property type="protein sequence ID" value="GCB69635.1"/>
    <property type="molecule type" value="Genomic_DNA"/>
</dbReference>
<evidence type="ECO:0000313" key="2">
    <source>
        <dbReference type="EMBL" id="GCB69635.1"/>
    </source>
</evidence>
<comment type="caution">
    <text evidence="2">The sequence shown here is derived from an EMBL/GenBank/DDBJ whole genome shotgun (WGS) entry which is preliminary data.</text>
</comment>
<name>A0A401P908_SCYTO</name>
<protein>
    <submittedName>
        <fullName evidence="2">Uncharacterized protein</fullName>
    </submittedName>
</protein>
<keyword evidence="3" id="KW-1185">Reference proteome</keyword>